<dbReference type="InterPro" id="IPR008978">
    <property type="entry name" value="HSP20-like_chaperone"/>
</dbReference>
<feature type="compositionally biased region" description="Polar residues" evidence="8">
    <location>
        <begin position="155"/>
        <end position="180"/>
    </location>
</feature>
<feature type="region of interest" description="Disordered" evidence="8">
    <location>
        <begin position="75"/>
        <end position="202"/>
    </location>
</feature>
<accession>A0A138ZXU9</accession>
<dbReference type="InterPro" id="IPR018200">
    <property type="entry name" value="USP_CS"/>
</dbReference>
<name>A0A138ZXU9_GONPJ</name>
<keyword evidence="4 7" id="KW-0833">Ubl conjugation pathway</keyword>
<dbReference type="PROSITE" id="PS00972">
    <property type="entry name" value="USP_1"/>
    <property type="match status" value="1"/>
</dbReference>
<evidence type="ECO:0000313" key="12">
    <source>
        <dbReference type="Proteomes" id="UP000070544"/>
    </source>
</evidence>
<dbReference type="EMBL" id="KQ965871">
    <property type="protein sequence ID" value="KXS09299.1"/>
    <property type="molecule type" value="Genomic_DNA"/>
</dbReference>
<dbReference type="STRING" id="1344416.A0A138ZXU9"/>
<dbReference type="PROSITE" id="PS51203">
    <property type="entry name" value="CS"/>
    <property type="match status" value="1"/>
</dbReference>
<protein>
    <recommendedName>
        <fullName evidence="7">Ubiquitin carboxyl-terminal hydrolase</fullName>
        <ecNumber evidence="7">3.4.19.12</ecNumber>
    </recommendedName>
</protein>
<sequence length="973" mass="108750">MKNLKEDQVDCKFEERRLYVTFPGVTFQSDSDTSFDVTLADAIVPQHCKVALRPLSVVIALKKARIADWESLEKRDKDAEKEKGENSGGGKGNKKSAADAEKGGRKEQFDVEEVMKKIEGTQPEKEKDVKRKGGKIQAAASPIASNETMAKPTVSEVNLSATPSGEGSSILTSDNASARDQQPAIREENVPPQAEVKDSRVEISQVPLSDNIVDQNVSAHGVSSASSVKMSMPGAWPDSASSGTSRSASDHGRQDDDSEQPATDTDRSLPSPGENNNAELFHKGVSALERPYESSSLVGIASLFGSAVGSVVRGGKREGMPRGLYNMGQTCYVNSIVQALSSTPELRDYFLSSDSWKDHVNAGNPLGHSGKVAQSFATLMRQLNSSSSAVTPHTLINTLEKAWALFEDVFQQHDAQEVMAFLLDAIHEDLNERGGKLKGQMKEMADYDGTTADSIVSREFWDHHKLLNSSIIVENFQGLYKSSVTCKDCNKTSMKFDPFMYLTVPLPEERLRFNIYMVDLEGRRRLRKRVFVRKEGRVVEIKEKVKALMSRYSENNSKMQKLEREWLITETDPNGNLIQRTYDKSQRVRALADLEDLVAYEIEHGPQNSYIVTQHHSPDGPLSNRVEVFGTPLILSFVAGEYTQAEIYRLMVGKLMEHNVLPRDFDLKTFPPPFVVRKIETASTRSYETSPNSSDEECDRVPDRRKLEEEQVSGNGPKRVALHTKRFLRLYLDWRWEGRSKFYRGKQDQIFAPIAETDSEDSDSETVPGRSNGFASASQNGYALSQNGGSAPVPTLLDCIDLFTSEEELAGAEAVECSRCAKKTNAVKRFTLYGLPKILIIHLKRFRWDALPNGMSFSRKIETMIHFPIEADFAGLAPELMGEGKSSKYRLFAVVNHFGNNHSGHYTAFCDRAPEGSSESRWFEFDDEAVKEVHEDAVKVGHFKSIGYTQTADVYISNKKKTRWAYCLFYRRL</sequence>
<keyword evidence="6 7" id="KW-0788">Thiol protease</keyword>
<dbReference type="PANTHER" id="PTHR21646">
    <property type="entry name" value="UBIQUITIN CARBOXYL-TERMINAL HYDROLASE"/>
    <property type="match status" value="1"/>
</dbReference>
<dbReference type="OrthoDB" id="292964at2759"/>
<evidence type="ECO:0000313" key="11">
    <source>
        <dbReference type="EMBL" id="KXS09299.1"/>
    </source>
</evidence>
<feature type="compositionally biased region" description="Polar residues" evidence="8">
    <location>
        <begin position="683"/>
        <end position="693"/>
    </location>
</feature>
<feature type="compositionally biased region" description="Basic and acidic residues" evidence="8">
    <location>
        <begin position="699"/>
        <end position="709"/>
    </location>
</feature>
<evidence type="ECO:0000256" key="8">
    <source>
        <dbReference type="SAM" id="MobiDB-lite"/>
    </source>
</evidence>
<dbReference type="Gene3D" id="3.90.70.10">
    <property type="entry name" value="Cysteine proteinases"/>
    <property type="match status" value="2"/>
</dbReference>
<dbReference type="GO" id="GO:0006508">
    <property type="term" value="P:proteolysis"/>
    <property type="evidence" value="ECO:0007669"/>
    <property type="project" value="UniProtKB-KW"/>
</dbReference>
<feature type="compositionally biased region" description="Basic and acidic residues" evidence="8">
    <location>
        <begin position="185"/>
        <end position="201"/>
    </location>
</feature>
<dbReference type="Proteomes" id="UP000070544">
    <property type="component" value="Unassembled WGS sequence"/>
</dbReference>
<evidence type="ECO:0000256" key="3">
    <source>
        <dbReference type="ARBA" id="ARBA00022670"/>
    </source>
</evidence>
<feature type="compositionally biased region" description="Basic and acidic residues" evidence="8">
    <location>
        <begin position="75"/>
        <end position="85"/>
    </location>
</feature>
<dbReference type="EC" id="3.4.19.12" evidence="7"/>
<evidence type="ECO:0000256" key="6">
    <source>
        <dbReference type="ARBA" id="ARBA00022807"/>
    </source>
</evidence>
<comment type="catalytic activity">
    <reaction evidence="1 7">
        <text>Thiol-dependent hydrolysis of ester, thioester, amide, peptide and isopeptide bonds formed by the C-terminal Gly of ubiquitin (a 76-residue protein attached to proteins as an intracellular targeting signal).</text>
        <dbReference type="EC" id="3.4.19.12"/>
    </reaction>
</comment>
<dbReference type="PANTHER" id="PTHR21646:SF24">
    <property type="entry name" value="UBIQUITIN CARBOXYL-TERMINAL HYDROLASE"/>
    <property type="match status" value="1"/>
</dbReference>
<reference evidence="11 12" key="1">
    <citation type="journal article" date="2015" name="Genome Biol. Evol.">
        <title>Phylogenomic analyses indicate that early fungi evolved digesting cell walls of algal ancestors of land plants.</title>
        <authorList>
            <person name="Chang Y."/>
            <person name="Wang S."/>
            <person name="Sekimoto S."/>
            <person name="Aerts A.L."/>
            <person name="Choi C."/>
            <person name="Clum A."/>
            <person name="LaButti K.M."/>
            <person name="Lindquist E.A."/>
            <person name="Yee Ngan C."/>
            <person name="Ohm R.A."/>
            <person name="Salamov A.A."/>
            <person name="Grigoriev I.V."/>
            <person name="Spatafora J.W."/>
            <person name="Berbee M.L."/>
        </authorList>
    </citation>
    <scope>NUCLEOTIDE SEQUENCE [LARGE SCALE GENOMIC DNA]</scope>
    <source>
        <strain evidence="11 12">JEL478</strain>
    </source>
</reference>
<feature type="domain" description="CS" evidence="10">
    <location>
        <begin position="1"/>
        <end position="73"/>
    </location>
</feature>
<dbReference type="InterPro" id="IPR001394">
    <property type="entry name" value="Peptidase_C19_UCH"/>
</dbReference>
<proteinExistence type="inferred from homology"/>
<dbReference type="SUPFAM" id="SSF49764">
    <property type="entry name" value="HSP20-like chaperones"/>
    <property type="match status" value="1"/>
</dbReference>
<evidence type="ECO:0000256" key="4">
    <source>
        <dbReference type="ARBA" id="ARBA00022786"/>
    </source>
</evidence>
<keyword evidence="5 7" id="KW-0378">Hydrolase</keyword>
<keyword evidence="3 7" id="KW-0645">Protease</keyword>
<dbReference type="GO" id="GO:0004843">
    <property type="term" value="F:cysteine-type deubiquitinase activity"/>
    <property type="evidence" value="ECO:0007669"/>
    <property type="project" value="UniProtKB-UniRule"/>
</dbReference>
<organism evidence="11 12">
    <name type="scientific">Gonapodya prolifera (strain JEL478)</name>
    <name type="common">Monoblepharis prolifera</name>
    <dbReference type="NCBI Taxonomy" id="1344416"/>
    <lineage>
        <taxon>Eukaryota</taxon>
        <taxon>Fungi</taxon>
        <taxon>Fungi incertae sedis</taxon>
        <taxon>Chytridiomycota</taxon>
        <taxon>Chytridiomycota incertae sedis</taxon>
        <taxon>Monoblepharidomycetes</taxon>
        <taxon>Monoblepharidales</taxon>
        <taxon>Gonapodyaceae</taxon>
        <taxon>Gonapodya</taxon>
    </lineage>
</organism>
<dbReference type="Gene3D" id="2.60.40.790">
    <property type="match status" value="1"/>
</dbReference>
<dbReference type="PROSITE" id="PS00973">
    <property type="entry name" value="USP_2"/>
    <property type="match status" value="1"/>
</dbReference>
<feature type="compositionally biased region" description="Basic and acidic residues" evidence="8">
    <location>
        <begin position="96"/>
        <end position="131"/>
    </location>
</feature>
<evidence type="ECO:0000256" key="5">
    <source>
        <dbReference type="ARBA" id="ARBA00022801"/>
    </source>
</evidence>
<feature type="region of interest" description="Disordered" evidence="8">
    <location>
        <begin position="224"/>
        <end position="278"/>
    </location>
</feature>
<evidence type="ECO:0000256" key="7">
    <source>
        <dbReference type="RuleBase" id="RU366025"/>
    </source>
</evidence>
<dbReference type="Pfam" id="PF00443">
    <property type="entry name" value="UCH"/>
    <property type="match status" value="1"/>
</dbReference>
<dbReference type="AlphaFoldDB" id="A0A138ZXU9"/>
<evidence type="ECO:0000259" key="9">
    <source>
        <dbReference type="PROSITE" id="PS50235"/>
    </source>
</evidence>
<evidence type="ECO:0000256" key="2">
    <source>
        <dbReference type="ARBA" id="ARBA00009085"/>
    </source>
</evidence>
<evidence type="ECO:0000259" key="10">
    <source>
        <dbReference type="PROSITE" id="PS51203"/>
    </source>
</evidence>
<evidence type="ECO:0000256" key="1">
    <source>
        <dbReference type="ARBA" id="ARBA00000707"/>
    </source>
</evidence>
<dbReference type="PROSITE" id="PS50235">
    <property type="entry name" value="USP_3"/>
    <property type="match status" value="1"/>
</dbReference>
<comment type="similarity">
    <text evidence="2 7">Belongs to the peptidase C19 family.</text>
</comment>
<dbReference type="SUPFAM" id="SSF54001">
    <property type="entry name" value="Cysteine proteinases"/>
    <property type="match status" value="1"/>
</dbReference>
<feature type="region of interest" description="Disordered" evidence="8">
    <location>
        <begin position="683"/>
        <end position="716"/>
    </location>
</feature>
<feature type="domain" description="USP" evidence="9">
    <location>
        <begin position="322"/>
        <end position="973"/>
    </location>
</feature>
<dbReference type="InterPro" id="IPR007052">
    <property type="entry name" value="CS_dom"/>
</dbReference>
<dbReference type="InterPro" id="IPR028889">
    <property type="entry name" value="USP"/>
</dbReference>
<feature type="region of interest" description="Disordered" evidence="8">
    <location>
        <begin position="754"/>
        <end position="773"/>
    </location>
</feature>
<keyword evidence="12" id="KW-1185">Reference proteome</keyword>
<gene>
    <name evidence="11" type="ORF">M427DRAFT_239506</name>
</gene>
<dbReference type="InterPro" id="IPR038765">
    <property type="entry name" value="Papain-like_cys_pep_sf"/>
</dbReference>
<dbReference type="GO" id="GO:0016579">
    <property type="term" value="P:protein deubiquitination"/>
    <property type="evidence" value="ECO:0007669"/>
    <property type="project" value="InterPro"/>
</dbReference>
<dbReference type="InterPro" id="IPR050185">
    <property type="entry name" value="Ub_carboxyl-term_hydrolase"/>
</dbReference>